<accession>A0A2S9YE43</accession>
<dbReference type="Pfam" id="PF00675">
    <property type="entry name" value="Peptidase_M16"/>
    <property type="match status" value="2"/>
</dbReference>
<evidence type="ECO:0000256" key="1">
    <source>
        <dbReference type="ARBA" id="ARBA00007261"/>
    </source>
</evidence>
<organism evidence="4 5">
    <name type="scientific">Enhygromyxa salina</name>
    <dbReference type="NCBI Taxonomy" id="215803"/>
    <lineage>
        <taxon>Bacteria</taxon>
        <taxon>Pseudomonadati</taxon>
        <taxon>Myxococcota</taxon>
        <taxon>Polyangia</taxon>
        <taxon>Nannocystales</taxon>
        <taxon>Nannocystaceae</taxon>
        <taxon>Enhygromyxa</taxon>
    </lineage>
</organism>
<dbReference type="InterPro" id="IPR011765">
    <property type="entry name" value="Pept_M16_N"/>
</dbReference>
<sequence length="892" mass="97462">MRERSQQQVEATQGSSRAETVSLRLANGVWVLALPTPKPARGYRGVASVQLWVAAGAAAERKREHGCAHLLEHMVFKPYLDGQGRRRDLAGVVEQLGGDVNAFTSHDETVFHATVPADAWTTVIESMVGAVIGREFDPELLAREQDVVVEEIRQYADDPAARSVQAMMADLYGQHPYARSVLGEEHEVRALTPGILRGWAKRQYRGQRVVLVVAGPIDVVELEATARRLLEGLPPGGRPRAKAQPEAPLEPRVRIVRDDVQEAYLRLGWIGGVALDLDAVALDVAAVALGQGESSRLALSTRRREQLVSDAYASYLAGLASGTFLVSAQAETGAVERATEALLDEVEALGRHPLEPEEFARARALLQSSLVYRRETVQGQAHALAYFAAASGQLEAEAEYFERLAGLTPECVRVACARHLRRDRAAITILIPRERVEARAVRSMTGRLVRRCRRGPAPMISALRRAPTCDASGTWHATHRCGLRVVARPDPSVPVAAGWLVWPGGLRLESARDAGISSLSAALLNRGTSTRDGDALAREIEGLAAVLDGFSGHNSVGLQAESLAEHLPTVLARALECAIEPGFAPEEVEEARRIVLADLEADADDLGHLAYRRMLGALYGRHPYGRDLRGTAASLARFDQAKITRNWARHYPIGRAVLSLAGAFDLDQVLAELDHLLAPLGPFATRDVPAPMPKWPGGPPTWPRRPIEQVIEREREQGQCVIGFPGLGLGEPENEALDVLCSVLGGQSGRLFESLREREGLVYQVGANSSEHLDGGHVVFYAAASQDKLAATRLAIEAEIARITSELITTEELDRAKRWLIGQFESGLQRRSRVAARMVFGEVYRLGVNHYLRYPERVEAVEREQILALARRVLDPRRQVTVLVRSGGARGR</sequence>
<feature type="domain" description="Peptidase M16 N-terminal" evidence="2">
    <location>
        <begin position="484"/>
        <end position="631"/>
    </location>
</feature>
<dbReference type="InterPro" id="IPR007863">
    <property type="entry name" value="Peptidase_M16_C"/>
</dbReference>
<dbReference type="PANTHER" id="PTHR11851:SF49">
    <property type="entry name" value="MITOCHONDRIAL-PROCESSING PEPTIDASE SUBUNIT ALPHA"/>
    <property type="match status" value="1"/>
</dbReference>
<evidence type="ECO:0000259" key="3">
    <source>
        <dbReference type="Pfam" id="PF05193"/>
    </source>
</evidence>
<dbReference type="RefSeq" id="WP_181197514.1">
    <property type="nucleotide sequence ID" value="NZ_PVNK01000088.1"/>
</dbReference>
<feature type="domain" description="Peptidase M16 C-terminal" evidence="3">
    <location>
        <begin position="641"/>
        <end position="818"/>
    </location>
</feature>
<keyword evidence="5" id="KW-1185">Reference proteome</keyword>
<dbReference type="Proteomes" id="UP000237968">
    <property type="component" value="Unassembled WGS sequence"/>
</dbReference>
<protein>
    <submittedName>
        <fullName evidence="4">Peptidase M16 inactive domain protein</fullName>
    </submittedName>
</protein>
<comment type="caution">
    <text evidence="4">The sequence shown here is derived from an EMBL/GenBank/DDBJ whole genome shotgun (WGS) entry which is preliminary data.</text>
</comment>
<dbReference type="PANTHER" id="PTHR11851">
    <property type="entry name" value="METALLOPROTEASE"/>
    <property type="match status" value="1"/>
</dbReference>
<dbReference type="AlphaFoldDB" id="A0A2S9YE43"/>
<dbReference type="InterPro" id="IPR050361">
    <property type="entry name" value="MPP/UQCRC_Complex"/>
</dbReference>
<dbReference type="Gene3D" id="3.30.830.10">
    <property type="entry name" value="Metalloenzyme, LuxS/M16 peptidase-like"/>
    <property type="match status" value="4"/>
</dbReference>
<dbReference type="EMBL" id="PVNK01000088">
    <property type="protein sequence ID" value="PRQ03387.1"/>
    <property type="molecule type" value="Genomic_DNA"/>
</dbReference>
<reference evidence="4 5" key="1">
    <citation type="submission" date="2018-03" db="EMBL/GenBank/DDBJ databases">
        <title>Draft Genome Sequences of the Obligatory Marine Myxobacteria Enhygromyxa salina SWB005.</title>
        <authorList>
            <person name="Poehlein A."/>
            <person name="Moghaddam J.A."/>
            <person name="Harms H."/>
            <person name="Alanjari M."/>
            <person name="Koenig G.M."/>
            <person name="Daniel R."/>
            <person name="Schaeberle T.F."/>
        </authorList>
    </citation>
    <scope>NUCLEOTIDE SEQUENCE [LARGE SCALE GENOMIC DNA]</scope>
    <source>
        <strain evidence="4 5">SWB005</strain>
    </source>
</reference>
<proteinExistence type="inferred from homology"/>
<gene>
    <name evidence="4" type="ORF">ENSA5_16350</name>
</gene>
<feature type="domain" description="Peptidase M16 C-terminal" evidence="3">
    <location>
        <begin position="191"/>
        <end position="366"/>
    </location>
</feature>
<evidence type="ECO:0000313" key="4">
    <source>
        <dbReference type="EMBL" id="PRQ03387.1"/>
    </source>
</evidence>
<feature type="domain" description="Peptidase M16 N-terminal" evidence="2">
    <location>
        <begin position="46"/>
        <end position="183"/>
    </location>
</feature>
<dbReference type="Pfam" id="PF05193">
    <property type="entry name" value="Peptidase_M16_C"/>
    <property type="match status" value="2"/>
</dbReference>
<dbReference type="GO" id="GO:0046872">
    <property type="term" value="F:metal ion binding"/>
    <property type="evidence" value="ECO:0007669"/>
    <property type="project" value="InterPro"/>
</dbReference>
<dbReference type="SUPFAM" id="SSF63411">
    <property type="entry name" value="LuxS/MPP-like metallohydrolase"/>
    <property type="match status" value="4"/>
</dbReference>
<evidence type="ECO:0000259" key="2">
    <source>
        <dbReference type="Pfam" id="PF00675"/>
    </source>
</evidence>
<dbReference type="InterPro" id="IPR011249">
    <property type="entry name" value="Metalloenz_LuxS/M16"/>
</dbReference>
<evidence type="ECO:0000313" key="5">
    <source>
        <dbReference type="Proteomes" id="UP000237968"/>
    </source>
</evidence>
<comment type="similarity">
    <text evidence="1">Belongs to the peptidase M16 family.</text>
</comment>
<name>A0A2S9YE43_9BACT</name>